<dbReference type="EMBL" id="RQGT01000016">
    <property type="protein sequence ID" value="TGM20454.1"/>
    <property type="molecule type" value="Genomic_DNA"/>
</dbReference>
<comment type="caution">
    <text evidence="2">The sequence shown here is derived from an EMBL/GenBank/DDBJ whole genome shotgun (WGS) entry which is preliminary data.</text>
</comment>
<sequence length="146" mass="16787">MSVNEEGEPIIVELADWFQALRSKIRRMRAFYTLLDWDTGSLIIQNHWTLYYNGFPFLLLQGSYNNSSKYWQFRFGLLGFVLVVFNERTGEKAIGTEDLSNKIAQLVFWFAISLVTPITIGMLIYIYAAFACSPGGDSEACRLLEY</sequence>
<protein>
    <submittedName>
        <fullName evidence="2">Uncharacterized protein</fullName>
    </submittedName>
</protein>
<gene>
    <name evidence="2" type="ORF">EHQ90_02595</name>
</gene>
<feature type="transmembrane region" description="Helical" evidence="1">
    <location>
        <begin position="106"/>
        <end position="128"/>
    </location>
</feature>
<organism evidence="2 3">
    <name type="scientific">Leptospira stimsonii</name>
    <dbReference type="NCBI Taxonomy" id="2202203"/>
    <lineage>
        <taxon>Bacteria</taxon>
        <taxon>Pseudomonadati</taxon>
        <taxon>Spirochaetota</taxon>
        <taxon>Spirochaetia</taxon>
        <taxon>Leptospirales</taxon>
        <taxon>Leptospiraceae</taxon>
        <taxon>Leptospira</taxon>
    </lineage>
</organism>
<reference evidence="3" key="1">
    <citation type="journal article" date="2019" name="PLoS Negl. Trop. Dis.">
        <title>Revisiting the worldwide diversity of Leptospira species in the environment.</title>
        <authorList>
            <person name="Vincent A.T."/>
            <person name="Schiettekatte O."/>
            <person name="Bourhy P."/>
            <person name="Veyrier F.J."/>
            <person name="Picardeau M."/>
        </authorList>
    </citation>
    <scope>NUCLEOTIDE SEQUENCE [LARGE SCALE GENOMIC DNA]</scope>
    <source>
        <strain evidence="3">201702407</strain>
    </source>
</reference>
<keyword evidence="1" id="KW-0472">Membrane</keyword>
<feature type="transmembrane region" description="Helical" evidence="1">
    <location>
        <begin position="68"/>
        <end position="85"/>
    </location>
</feature>
<evidence type="ECO:0000256" key="1">
    <source>
        <dbReference type="SAM" id="Phobius"/>
    </source>
</evidence>
<accession>A0ABY2NB94</accession>
<keyword evidence="3" id="KW-1185">Reference proteome</keyword>
<keyword evidence="1" id="KW-0812">Transmembrane</keyword>
<dbReference type="RefSeq" id="WP_135683987.1">
    <property type="nucleotide sequence ID" value="NZ_RQEQ01000080.1"/>
</dbReference>
<dbReference type="Proteomes" id="UP000297422">
    <property type="component" value="Unassembled WGS sequence"/>
</dbReference>
<name>A0ABY2NB94_9LEPT</name>
<evidence type="ECO:0000313" key="2">
    <source>
        <dbReference type="EMBL" id="TGM20454.1"/>
    </source>
</evidence>
<proteinExistence type="predicted"/>
<evidence type="ECO:0000313" key="3">
    <source>
        <dbReference type="Proteomes" id="UP000297422"/>
    </source>
</evidence>
<keyword evidence="1" id="KW-1133">Transmembrane helix</keyword>